<dbReference type="EMBL" id="BK032513">
    <property type="protein sequence ID" value="DAF45026.1"/>
    <property type="molecule type" value="Genomic_DNA"/>
</dbReference>
<evidence type="ECO:0000313" key="1">
    <source>
        <dbReference type="EMBL" id="DAF45026.1"/>
    </source>
</evidence>
<organism evidence="1">
    <name type="scientific">Siphoviridae sp. ctCIv11</name>
    <dbReference type="NCBI Taxonomy" id="2827806"/>
    <lineage>
        <taxon>Viruses</taxon>
        <taxon>Duplodnaviria</taxon>
        <taxon>Heunggongvirae</taxon>
        <taxon>Uroviricota</taxon>
        <taxon>Caudoviricetes</taxon>
    </lineage>
</organism>
<name>A0A8S5S2X1_9CAUD</name>
<protein>
    <submittedName>
        <fullName evidence="1">Uncharacterized protein</fullName>
    </submittedName>
</protein>
<sequence>MFIHKIRSISYKFIRGNKVENRIDELIKEYKIAVKNNEEIKIKELERFFEEEIGLTSFGLQIVAFG</sequence>
<reference evidence="1" key="1">
    <citation type="journal article" date="2021" name="Proc. Natl. Acad. Sci. U.S.A.">
        <title>A Catalog of Tens of Thousands of Viruses from Human Metagenomes Reveals Hidden Associations with Chronic Diseases.</title>
        <authorList>
            <person name="Tisza M.J."/>
            <person name="Buck C.B."/>
        </authorList>
    </citation>
    <scope>NUCLEOTIDE SEQUENCE</scope>
    <source>
        <strain evidence="1">CtCIv11</strain>
    </source>
</reference>
<accession>A0A8S5S2X1</accession>
<proteinExistence type="predicted"/>